<feature type="chain" id="PRO_5046989748" evidence="1">
    <location>
        <begin position="20"/>
        <end position="199"/>
    </location>
</feature>
<comment type="caution">
    <text evidence="3">The sequence shown here is derived from an EMBL/GenBank/DDBJ whole genome shotgun (WGS) entry which is preliminary data.</text>
</comment>
<evidence type="ECO:0000313" key="3">
    <source>
        <dbReference type="EMBL" id="MFC5522864.1"/>
    </source>
</evidence>
<evidence type="ECO:0000259" key="2">
    <source>
        <dbReference type="Pfam" id="PF13590"/>
    </source>
</evidence>
<evidence type="ECO:0000256" key="1">
    <source>
        <dbReference type="SAM" id="SignalP"/>
    </source>
</evidence>
<name>A0ABW0QJI1_9BURK</name>
<keyword evidence="1" id="KW-0732">Signal</keyword>
<dbReference type="Proteomes" id="UP001596084">
    <property type="component" value="Unassembled WGS sequence"/>
</dbReference>
<dbReference type="Pfam" id="PF13590">
    <property type="entry name" value="DUF4136"/>
    <property type="match status" value="1"/>
</dbReference>
<dbReference type="InterPro" id="IPR025411">
    <property type="entry name" value="DUF4136"/>
</dbReference>
<gene>
    <name evidence="3" type="ORF">ACFPP7_18400</name>
</gene>
<dbReference type="PROSITE" id="PS51257">
    <property type="entry name" value="PROKAR_LIPOPROTEIN"/>
    <property type="match status" value="1"/>
</dbReference>
<keyword evidence="4" id="KW-1185">Reference proteome</keyword>
<dbReference type="EMBL" id="JBHSMX010000059">
    <property type="protein sequence ID" value="MFC5522864.1"/>
    <property type="molecule type" value="Genomic_DNA"/>
</dbReference>
<protein>
    <submittedName>
        <fullName evidence="3">DUF4136 domain-containing protein</fullName>
    </submittedName>
</protein>
<accession>A0ABW0QJI1</accession>
<dbReference type="RefSeq" id="WP_068835806.1">
    <property type="nucleotide sequence ID" value="NZ_JBHSMX010000059.1"/>
</dbReference>
<sequence length="199" mass="21541">MKRALSAIFLIAFTAFFMAGCSGVRLVDSDVTAFPRWSAAPPGPGTAYRFERLPSQQAVGAQQDQVEGLSRSALAKVGMELNPPLARYSVQVLLNTQRVVRLPYDGWGGPGVFLAGGNRGASLGLSFPLGVSEPDYFKRELSILMRDVATQQVVFETRALHDGVWSDTLAVLPAMLDAALRGFPQPPPGTRRINVEIPR</sequence>
<evidence type="ECO:0000313" key="4">
    <source>
        <dbReference type="Proteomes" id="UP001596084"/>
    </source>
</evidence>
<feature type="signal peptide" evidence="1">
    <location>
        <begin position="1"/>
        <end position="19"/>
    </location>
</feature>
<reference evidence="4" key="1">
    <citation type="journal article" date="2019" name="Int. J. Syst. Evol. Microbiol.">
        <title>The Global Catalogue of Microorganisms (GCM) 10K type strain sequencing project: providing services to taxonomists for standard genome sequencing and annotation.</title>
        <authorList>
            <consortium name="The Broad Institute Genomics Platform"/>
            <consortium name="The Broad Institute Genome Sequencing Center for Infectious Disease"/>
            <person name="Wu L."/>
            <person name="Ma J."/>
        </authorList>
    </citation>
    <scope>NUCLEOTIDE SEQUENCE [LARGE SCALE GENOMIC DNA]</scope>
    <source>
        <strain evidence="4">CGMCC 4.7277</strain>
    </source>
</reference>
<organism evidence="3 4">
    <name type="scientific">Polaromonas jejuensis</name>
    <dbReference type="NCBI Taxonomy" id="457502"/>
    <lineage>
        <taxon>Bacteria</taxon>
        <taxon>Pseudomonadati</taxon>
        <taxon>Pseudomonadota</taxon>
        <taxon>Betaproteobacteria</taxon>
        <taxon>Burkholderiales</taxon>
        <taxon>Comamonadaceae</taxon>
        <taxon>Polaromonas</taxon>
    </lineage>
</organism>
<proteinExistence type="predicted"/>
<feature type="domain" description="DUF4136" evidence="2">
    <location>
        <begin position="47"/>
        <end position="184"/>
    </location>
</feature>